<evidence type="ECO:0000259" key="4">
    <source>
        <dbReference type="Pfam" id="PF03466"/>
    </source>
</evidence>
<dbReference type="GO" id="GO:0000976">
    <property type="term" value="F:transcription cis-regulatory region binding"/>
    <property type="evidence" value="ECO:0007669"/>
    <property type="project" value="TreeGrafter"/>
</dbReference>
<dbReference type="SUPFAM" id="SSF53850">
    <property type="entry name" value="Periplasmic binding protein-like II"/>
    <property type="match status" value="1"/>
</dbReference>
<evidence type="ECO:0000256" key="1">
    <source>
        <dbReference type="ARBA" id="ARBA00009437"/>
    </source>
</evidence>
<dbReference type="Pfam" id="PF03466">
    <property type="entry name" value="LysR_substrate"/>
    <property type="match status" value="1"/>
</dbReference>
<comment type="similarity">
    <text evidence="1">Belongs to the LysR transcriptional regulatory family.</text>
</comment>
<organism evidence="5 6">
    <name type="scientific">Klebsiella pneumoniae</name>
    <dbReference type="NCBI Taxonomy" id="573"/>
    <lineage>
        <taxon>Bacteria</taxon>
        <taxon>Pseudomonadati</taxon>
        <taxon>Pseudomonadota</taxon>
        <taxon>Gammaproteobacteria</taxon>
        <taxon>Enterobacterales</taxon>
        <taxon>Enterobacteriaceae</taxon>
        <taxon>Klebsiella/Raoultella group</taxon>
        <taxon>Klebsiella</taxon>
        <taxon>Klebsiella pneumoniae complex</taxon>
    </lineage>
</organism>
<proteinExistence type="inferred from homology"/>
<evidence type="ECO:0000256" key="2">
    <source>
        <dbReference type="ARBA" id="ARBA00023015"/>
    </source>
</evidence>
<evidence type="ECO:0000313" key="6">
    <source>
        <dbReference type="Proteomes" id="UP000255167"/>
    </source>
</evidence>
<sequence>MQGRSLAVTAMLDEEFVTIYASRETEMPAVYTPAELQAQPLIAFEAGSGTRDLIDRWFRSAGLAVTPVMQLGSIEAIKRMVRAGLGYSIVPRMAVERVEDRDGLRIHSLAPRLYRQLAVVMRQDKIVTKGIAEMLRLLHTVRL</sequence>
<protein>
    <submittedName>
        <fullName evidence="5">Hydrogen peroxide-inducible genes activator</fullName>
    </submittedName>
</protein>
<gene>
    <name evidence="5" type="primary">yofA_4</name>
    <name evidence="5" type="ORF">NCTC9617_05849</name>
</gene>
<dbReference type="InterPro" id="IPR005119">
    <property type="entry name" value="LysR_subst-bd"/>
</dbReference>
<dbReference type="PANTHER" id="PTHR30126:SF39">
    <property type="entry name" value="HTH-TYPE TRANSCRIPTIONAL REGULATOR CYSL"/>
    <property type="match status" value="1"/>
</dbReference>
<dbReference type="AlphaFoldDB" id="A0A378FVT0"/>
<dbReference type="GO" id="GO:0006355">
    <property type="term" value="P:regulation of DNA-templated transcription"/>
    <property type="evidence" value="ECO:0007669"/>
    <property type="project" value="TreeGrafter"/>
</dbReference>
<dbReference type="Proteomes" id="UP000255167">
    <property type="component" value="Unassembled WGS sequence"/>
</dbReference>
<accession>A0A378FVT0</accession>
<evidence type="ECO:0000256" key="3">
    <source>
        <dbReference type="ARBA" id="ARBA00023163"/>
    </source>
</evidence>
<dbReference type="EMBL" id="UGNC01000005">
    <property type="protein sequence ID" value="STW49222.1"/>
    <property type="molecule type" value="Genomic_DNA"/>
</dbReference>
<name>A0A378FVT0_KLEPN</name>
<feature type="domain" description="LysR substrate-binding" evidence="4">
    <location>
        <begin position="5"/>
        <end position="139"/>
    </location>
</feature>
<keyword evidence="3" id="KW-0804">Transcription</keyword>
<dbReference type="PANTHER" id="PTHR30126">
    <property type="entry name" value="HTH-TYPE TRANSCRIPTIONAL REGULATOR"/>
    <property type="match status" value="1"/>
</dbReference>
<dbReference type="Gene3D" id="3.40.190.290">
    <property type="match status" value="1"/>
</dbReference>
<reference evidence="5 6" key="1">
    <citation type="submission" date="2018-06" db="EMBL/GenBank/DDBJ databases">
        <authorList>
            <consortium name="Pathogen Informatics"/>
            <person name="Doyle S."/>
        </authorList>
    </citation>
    <scope>NUCLEOTIDE SEQUENCE [LARGE SCALE GENOMIC DNA]</scope>
    <source>
        <strain evidence="5 6">NCTC9617</strain>
    </source>
</reference>
<keyword evidence="2" id="KW-0805">Transcription regulation</keyword>
<evidence type="ECO:0000313" key="5">
    <source>
        <dbReference type="EMBL" id="STW49222.1"/>
    </source>
</evidence>